<dbReference type="GO" id="GO:0003677">
    <property type="term" value="F:DNA binding"/>
    <property type="evidence" value="ECO:0007669"/>
    <property type="project" value="UniProtKB-UniRule"/>
</dbReference>
<dbReference type="InterPro" id="IPR006200">
    <property type="entry name" value="LexA"/>
</dbReference>
<dbReference type="SUPFAM" id="SSF51306">
    <property type="entry name" value="LexA/Signal peptidase"/>
    <property type="match status" value="1"/>
</dbReference>
<feature type="domain" description="Peptidase S24/S26A/S26B/S26C" evidence="15">
    <location>
        <begin position="89"/>
        <end position="204"/>
    </location>
</feature>
<keyword evidence="18" id="KW-1185">Reference proteome</keyword>
<evidence type="ECO:0000256" key="13">
    <source>
        <dbReference type="HAMAP-Rule" id="MF_00015"/>
    </source>
</evidence>
<evidence type="ECO:0000256" key="6">
    <source>
        <dbReference type="ARBA" id="ARBA00022801"/>
    </source>
</evidence>
<dbReference type="GO" id="GO:0045892">
    <property type="term" value="P:negative regulation of DNA-templated transcription"/>
    <property type="evidence" value="ECO:0007669"/>
    <property type="project" value="UniProtKB-UniRule"/>
</dbReference>
<evidence type="ECO:0000259" key="16">
    <source>
        <dbReference type="Pfam" id="PF01726"/>
    </source>
</evidence>
<dbReference type="PANTHER" id="PTHR33516:SF2">
    <property type="entry name" value="LEXA REPRESSOR-RELATED"/>
    <property type="match status" value="1"/>
</dbReference>
<dbReference type="Gene3D" id="1.10.10.10">
    <property type="entry name" value="Winged helix-like DNA-binding domain superfamily/Winged helix DNA-binding domain"/>
    <property type="match status" value="1"/>
</dbReference>
<dbReference type="RefSeq" id="WP_272734871.1">
    <property type="nucleotide sequence ID" value="NZ_CP116942.1"/>
</dbReference>
<dbReference type="InterPro" id="IPR036390">
    <property type="entry name" value="WH_DNA-bd_sf"/>
</dbReference>
<dbReference type="GO" id="GO:0009432">
    <property type="term" value="P:SOS response"/>
    <property type="evidence" value="ECO:0007669"/>
    <property type="project" value="UniProtKB-UniRule"/>
</dbReference>
<dbReference type="InterPro" id="IPR050077">
    <property type="entry name" value="LexA_repressor"/>
</dbReference>
<feature type="active site" description="For autocatalytic cleavage activity" evidence="13">
    <location>
        <position position="131"/>
    </location>
</feature>
<evidence type="ECO:0000313" key="17">
    <source>
        <dbReference type="EMBL" id="WCO65346.1"/>
    </source>
</evidence>
<dbReference type="GO" id="GO:0006260">
    <property type="term" value="P:DNA replication"/>
    <property type="evidence" value="ECO:0007669"/>
    <property type="project" value="UniProtKB-UniRule"/>
</dbReference>
<evidence type="ECO:0000256" key="1">
    <source>
        <dbReference type="ARBA" id="ARBA00007484"/>
    </source>
</evidence>
<evidence type="ECO:0000256" key="14">
    <source>
        <dbReference type="RuleBase" id="RU003991"/>
    </source>
</evidence>
<dbReference type="SUPFAM" id="SSF46785">
    <property type="entry name" value="Winged helix' DNA-binding domain"/>
    <property type="match status" value="1"/>
</dbReference>
<keyword evidence="7 13" id="KW-0068">Autocatalytic cleavage</keyword>
<dbReference type="EC" id="3.4.21.88" evidence="13"/>
<keyword evidence="10 13" id="KW-0804">Transcription</keyword>
<dbReference type="KEGG" id="ima:PO878_12655"/>
<evidence type="ECO:0000256" key="2">
    <source>
        <dbReference type="ARBA" id="ARBA00011738"/>
    </source>
</evidence>
<sequence length="210" mass="22994">MSTPPLTVRQRQILDCIEATMRERGYPPSVREIGEVVGLTSPSTVHNHLATLQKRGYLRRDPSKPRAIEVRYDAMSGGVVDRGQVRHVPIVGDVAAGTDVLAAENITESMPVPADLTGEGELFMLRVRGDSMVDAGILDGDFVVARSQPDAERGDIVVAGIPGEEATVKTFLRKGQKIILRPANERLDDMVFDPEDVHLFGKVVTVMRRV</sequence>
<keyword evidence="9 13" id="KW-0238">DNA-binding</keyword>
<evidence type="ECO:0000256" key="7">
    <source>
        <dbReference type="ARBA" id="ARBA00022813"/>
    </source>
</evidence>
<evidence type="ECO:0000256" key="11">
    <source>
        <dbReference type="ARBA" id="ARBA00023204"/>
    </source>
</evidence>
<keyword evidence="12 13" id="KW-0742">SOS response</keyword>
<evidence type="ECO:0000256" key="9">
    <source>
        <dbReference type="ARBA" id="ARBA00023125"/>
    </source>
</evidence>
<dbReference type="NCBIfam" id="TIGR00498">
    <property type="entry name" value="lexA"/>
    <property type="match status" value="1"/>
</dbReference>
<evidence type="ECO:0000256" key="8">
    <source>
        <dbReference type="ARBA" id="ARBA00023015"/>
    </source>
</evidence>
<reference evidence="17" key="1">
    <citation type="submission" date="2023-01" db="EMBL/GenBank/DDBJ databases">
        <title>The diversity of Class Acidimicrobiia in South China Sea sediment environments and the proposal of Iamia marina sp. nov., a novel species of the genus Iamia.</title>
        <authorList>
            <person name="He Y."/>
            <person name="Tian X."/>
        </authorList>
    </citation>
    <scope>NUCLEOTIDE SEQUENCE</scope>
    <source>
        <strain evidence="17">DSM 19957</strain>
    </source>
</reference>
<comment type="catalytic activity">
    <reaction evidence="13">
        <text>Hydrolysis of Ala-|-Gly bond in repressor LexA.</text>
        <dbReference type="EC" id="3.4.21.88"/>
    </reaction>
</comment>
<gene>
    <name evidence="13 17" type="primary">lexA</name>
    <name evidence="17" type="ORF">PO878_12655</name>
</gene>
<keyword evidence="5 13" id="KW-0227">DNA damage</keyword>
<evidence type="ECO:0000256" key="10">
    <source>
        <dbReference type="ARBA" id="ARBA00023163"/>
    </source>
</evidence>
<comment type="function">
    <text evidence="13">Represses a number of genes involved in the response to DNA damage (SOS response), including recA and lexA. In the presence of single-stranded DNA, RecA interacts with LexA causing an autocatalytic cleavage which disrupts the DNA-binding part of LexA, leading to derepression of the SOS regulon and eventually DNA repair.</text>
</comment>
<dbReference type="PANTHER" id="PTHR33516">
    <property type="entry name" value="LEXA REPRESSOR"/>
    <property type="match status" value="1"/>
</dbReference>
<dbReference type="InterPro" id="IPR036286">
    <property type="entry name" value="LexA/Signal_pep-like_sf"/>
</dbReference>
<comment type="similarity">
    <text evidence="1 13 14">Belongs to the peptidase S24 family.</text>
</comment>
<evidence type="ECO:0000256" key="4">
    <source>
        <dbReference type="ARBA" id="ARBA00022705"/>
    </source>
</evidence>
<evidence type="ECO:0000256" key="5">
    <source>
        <dbReference type="ARBA" id="ARBA00022763"/>
    </source>
</evidence>
<keyword evidence="6 13" id="KW-0378">Hydrolase</keyword>
<evidence type="ECO:0000256" key="3">
    <source>
        <dbReference type="ARBA" id="ARBA00022491"/>
    </source>
</evidence>
<evidence type="ECO:0000313" key="18">
    <source>
        <dbReference type="Proteomes" id="UP001216390"/>
    </source>
</evidence>
<dbReference type="Pfam" id="PF01726">
    <property type="entry name" value="LexA_DNA_bind"/>
    <property type="match status" value="1"/>
</dbReference>
<dbReference type="InterPro" id="IPR015927">
    <property type="entry name" value="Peptidase_S24_S26A/B/C"/>
</dbReference>
<feature type="active site" description="For autocatalytic cleavage activity" evidence="13">
    <location>
        <position position="169"/>
    </location>
</feature>
<dbReference type="InterPro" id="IPR006197">
    <property type="entry name" value="Peptidase_S24_LexA"/>
</dbReference>
<dbReference type="FunFam" id="1.10.10.10:FF:000009">
    <property type="entry name" value="LexA repressor"/>
    <property type="match status" value="1"/>
</dbReference>
<organism evidence="17 18">
    <name type="scientific">Iamia majanohamensis</name>
    <dbReference type="NCBI Taxonomy" id="467976"/>
    <lineage>
        <taxon>Bacteria</taxon>
        <taxon>Bacillati</taxon>
        <taxon>Actinomycetota</taxon>
        <taxon>Acidimicrobiia</taxon>
        <taxon>Acidimicrobiales</taxon>
        <taxon>Iamiaceae</taxon>
        <taxon>Iamia</taxon>
    </lineage>
</organism>
<dbReference type="Proteomes" id="UP001216390">
    <property type="component" value="Chromosome"/>
</dbReference>
<accession>A0AAF0BQU3</accession>
<dbReference type="FunFam" id="2.10.109.10:FF:000001">
    <property type="entry name" value="LexA repressor"/>
    <property type="match status" value="1"/>
</dbReference>
<keyword evidence="3 13" id="KW-0678">Repressor</keyword>
<evidence type="ECO:0000259" key="15">
    <source>
        <dbReference type="Pfam" id="PF00717"/>
    </source>
</evidence>
<keyword evidence="4 13" id="KW-0235">DNA replication</keyword>
<dbReference type="InterPro" id="IPR036388">
    <property type="entry name" value="WH-like_DNA-bd_sf"/>
</dbReference>
<dbReference type="InterPro" id="IPR039418">
    <property type="entry name" value="LexA-like"/>
</dbReference>
<dbReference type="GO" id="GO:0006281">
    <property type="term" value="P:DNA repair"/>
    <property type="evidence" value="ECO:0007669"/>
    <property type="project" value="UniProtKB-UniRule"/>
</dbReference>
<dbReference type="CDD" id="cd06529">
    <property type="entry name" value="S24_LexA-like"/>
    <property type="match status" value="1"/>
</dbReference>
<proteinExistence type="inferred from homology"/>
<feature type="domain" description="LexA repressor DNA-binding" evidence="16">
    <location>
        <begin position="5"/>
        <end position="67"/>
    </location>
</feature>
<protein>
    <recommendedName>
        <fullName evidence="13">LexA repressor</fullName>
        <ecNumber evidence="13">3.4.21.88</ecNumber>
    </recommendedName>
</protein>
<evidence type="ECO:0000256" key="12">
    <source>
        <dbReference type="ARBA" id="ARBA00023236"/>
    </source>
</evidence>
<dbReference type="Gene3D" id="2.10.109.10">
    <property type="entry name" value="Umud Fragment, subunit A"/>
    <property type="match status" value="1"/>
</dbReference>
<comment type="subunit">
    <text evidence="2 13">Homodimer.</text>
</comment>
<keyword evidence="11 13" id="KW-0234">DNA repair</keyword>
<name>A0AAF0BQU3_9ACTN</name>
<dbReference type="InterPro" id="IPR006199">
    <property type="entry name" value="LexA_DNA-bd_dom"/>
</dbReference>
<feature type="site" description="Cleavage; by autolysis" evidence="13">
    <location>
        <begin position="96"/>
        <end position="97"/>
    </location>
</feature>
<dbReference type="GO" id="GO:0004252">
    <property type="term" value="F:serine-type endopeptidase activity"/>
    <property type="evidence" value="ECO:0007669"/>
    <property type="project" value="UniProtKB-UniRule"/>
</dbReference>
<dbReference type="AlphaFoldDB" id="A0AAF0BQU3"/>
<dbReference type="GO" id="GO:0006508">
    <property type="term" value="P:proteolysis"/>
    <property type="evidence" value="ECO:0007669"/>
    <property type="project" value="InterPro"/>
</dbReference>
<dbReference type="Pfam" id="PF00717">
    <property type="entry name" value="Peptidase_S24"/>
    <property type="match status" value="1"/>
</dbReference>
<dbReference type="PRINTS" id="PR00726">
    <property type="entry name" value="LEXASERPTASE"/>
</dbReference>
<keyword evidence="8 13" id="KW-0805">Transcription regulation</keyword>
<dbReference type="HAMAP" id="MF_00015">
    <property type="entry name" value="LexA"/>
    <property type="match status" value="1"/>
</dbReference>
<dbReference type="EMBL" id="CP116942">
    <property type="protein sequence ID" value="WCO65346.1"/>
    <property type="molecule type" value="Genomic_DNA"/>
</dbReference>
<feature type="DNA-binding region" description="H-T-H motif" evidence="13">
    <location>
        <begin position="30"/>
        <end position="50"/>
    </location>
</feature>